<evidence type="ECO:0000313" key="1">
    <source>
        <dbReference type="EMBL" id="KAH7842323.1"/>
    </source>
</evidence>
<evidence type="ECO:0000313" key="2">
    <source>
        <dbReference type="Proteomes" id="UP000828048"/>
    </source>
</evidence>
<gene>
    <name evidence="1" type="ORF">Vadar_004015</name>
</gene>
<dbReference type="EMBL" id="CM037151">
    <property type="protein sequence ID" value="KAH7842323.1"/>
    <property type="molecule type" value="Genomic_DNA"/>
</dbReference>
<sequence length="114" mass="11796">MMVEAVGRFAAAVAGGSFAAAMVECAVGSLGTRIKSSNTPAKSSNTSAKSTSVNPPTQKPAAYRPPHAKTAEAIQAELFGRGPTQEMSKNALKNMKKREKQKEKKAAEAATSGS</sequence>
<dbReference type="Proteomes" id="UP000828048">
    <property type="component" value="Chromosome 1"/>
</dbReference>
<keyword evidence="2" id="KW-1185">Reference proteome</keyword>
<accession>A0ACB7XN66</accession>
<organism evidence="1 2">
    <name type="scientific">Vaccinium darrowii</name>
    <dbReference type="NCBI Taxonomy" id="229202"/>
    <lineage>
        <taxon>Eukaryota</taxon>
        <taxon>Viridiplantae</taxon>
        <taxon>Streptophyta</taxon>
        <taxon>Embryophyta</taxon>
        <taxon>Tracheophyta</taxon>
        <taxon>Spermatophyta</taxon>
        <taxon>Magnoliopsida</taxon>
        <taxon>eudicotyledons</taxon>
        <taxon>Gunneridae</taxon>
        <taxon>Pentapetalae</taxon>
        <taxon>asterids</taxon>
        <taxon>Ericales</taxon>
        <taxon>Ericaceae</taxon>
        <taxon>Vaccinioideae</taxon>
        <taxon>Vaccinieae</taxon>
        <taxon>Vaccinium</taxon>
    </lineage>
</organism>
<name>A0ACB7XN66_9ERIC</name>
<proteinExistence type="predicted"/>
<comment type="caution">
    <text evidence="1">The sequence shown here is derived from an EMBL/GenBank/DDBJ whole genome shotgun (WGS) entry which is preliminary data.</text>
</comment>
<reference evidence="1 2" key="1">
    <citation type="journal article" date="2021" name="Hortic Res">
        <title>High-quality reference genome and annotation aids understanding of berry development for evergreen blueberry (Vaccinium darrowii).</title>
        <authorList>
            <person name="Yu J."/>
            <person name="Hulse-Kemp A.M."/>
            <person name="Babiker E."/>
            <person name="Staton M."/>
        </authorList>
    </citation>
    <scope>NUCLEOTIDE SEQUENCE [LARGE SCALE GENOMIC DNA]</scope>
    <source>
        <strain evidence="2">cv. NJ 8807/NJ 8810</strain>
        <tissue evidence="1">Young leaf</tissue>
    </source>
</reference>
<protein>
    <submittedName>
        <fullName evidence="1">Uncharacterized protein</fullName>
    </submittedName>
</protein>